<dbReference type="Pfam" id="PF08447">
    <property type="entry name" value="PAS_3"/>
    <property type="match status" value="1"/>
</dbReference>
<feature type="transmembrane region" description="Helical" evidence="1">
    <location>
        <begin position="12"/>
        <end position="31"/>
    </location>
</feature>
<dbReference type="InterPro" id="IPR000160">
    <property type="entry name" value="GGDEF_dom"/>
</dbReference>
<dbReference type="PROSITE" id="PS50883">
    <property type="entry name" value="EAL"/>
    <property type="match status" value="1"/>
</dbReference>
<evidence type="ECO:0000259" key="2">
    <source>
        <dbReference type="PROSITE" id="PS50112"/>
    </source>
</evidence>
<gene>
    <name evidence="5" type="ORF">EVJ46_03055</name>
</gene>
<dbReference type="SUPFAM" id="SSF55073">
    <property type="entry name" value="Nucleotide cyclase"/>
    <property type="match status" value="1"/>
</dbReference>
<dbReference type="SMART" id="SM00052">
    <property type="entry name" value="EAL"/>
    <property type="match status" value="1"/>
</dbReference>
<dbReference type="InterPro" id="IPR013655">
    <property type="entry name" value="PAS_fold_3"/>
</dbReference>
<feature type="domain" description="GGDEF" evidence="4">
    <location>
        <begin position="574"/>
        <end position="707"/>
    </location>
</feature>
<dbReference type="SUPFAM" id="SSF55785">
    <property type="entry name" value="PYP-like sensor domain (PAS domain)"/>
    <property type="match status" value="1"/>
</dbReference>
<accession>A0A519BIY5</accession>
<evidence type="ECO:0000313" key="5">
    <source>
        <dbReference type="EMBL" id="RZD17225.1"/>
    </source>
</evidence>
<dbReference type="Pfam" id="PF13185">
    <property type="entry name" value="GAF_2"/>
    <property type="match status" value="1"/>
</dbReference>
<dbReference type="InterPro" id="IPR003018">
    <property type="entry name" value="GAF"/>
</dbReference>
<dbReference type="Gene3D" id="3.20.20.450">
    <property type="entry name" value="EAL domain"/>
    <property type="match status" value="1"/>
</dbReference>
<dbReference type="SMART" id="SM00267">
    <property type="entry name" value="GGDEF"/>
    <property type="match status" value="1"/>
</dbReference>
<dbReference type="InterPro" id="IPR035965">
    <property type="entry name" value="PAS-like_dom_sf"/>
</dbReference>
<dbReference type="SUPFAM" id="SSF55781">
    <property type="entry name" value="GAF domain-like"/>
    <property type="match status" value="1"/>
</dbReference>
<evidence type="ECO:0000256" key="1">
    <source>
        <dbReference type="SAM" id="Phobius"/>
    </source>
</evidence>
<reference evidence="5 6" key="1">
    <citation type="journal article" date="2019" name="ISME J.">
        <title>Insights into ecological role of a new deltaproteobacterial order Candidatus Acidulodesulfobacterales by metagenomics and metatranscriptomics.</title>
        <authorList>
            <person name="Tan S."/>
            <person name="Liu J."/>
            <person name="Fang Y."/>
            <person name="Hedlund B.P."/>
            <person name="Lian Z.H."/>
            <person name="Huang L.Y."/>
            <person name="Li J.T."/>
            <person name="Huang L.N."/>
            <person name="Li W.J."/>
            <person name="Jiang H.C."/>
            <person name="Dong H.L."/>
            <person name="Shu W.S."/>
        </authorList>
    </citation>
    <scope>NUCLEOTIDE SEQUENCE [LARGE SCALE GENOMIC DNA]</scope>
    <source>
        <strain evidence="5">AP2</strain>
    </source>
</reference>
<evidence type="ECO:0000259" key="4">
    <source>
        <dbReference type="PROSITE" id="PS50887"/>
    </source>
</evidence>
<dbReference type="PROSITE" id="PS50112">
    <property type="entry name" value="PAS"/>
    <property type="match status" value="1"/>
</dbReference>
<dbReference type="Gene3D" id="3.30.450.40">
    <property type="match status" value="1"/>
</dbReference>
<keyword evidence="1" id="KW-1133">Transmembrane helix</keyword>
<comment type="caution">
    <text evidence="5">The sequence shown here is derived from an EMBL/GenBank/DDBJ whole genome shotgun (WGS) entry which is preliminary data.</text>
</comment>
<dbReference type="NCBIfam" id="TIGR00229">
    <property type="entry name" value="sensory_box"/>
    <property type="match status" value="1"/>
</dbReference>
<dbReference type="PROSITE" id="PS50887">
    <property type="entry name" value="GGDEF"/>
    <property type="match status" value="1"/>
</dbReference>
<organism evidence="5 6">
    <name type="scientific">Acididesulfobacter guangdongensis</name>
    <dbReference type="NCBI Taxonomy" id="2597225"/>
    <lineage>
        <taxon>Bacteria</taxon>
        <taxon>Deltaproteobacteria</taxon>
        <taxon>Candidatus Acidulodesulfobacterales</taxon>
        <taxon>Candidatus Acididesulfobacter</taxon>
    </lineage>
</organism>
<dbReference type="PANTHER" id="PTHR44757">
    <property type="entry name" value="DIGUANYLATE CYCLASE DGCP"/>
    <property type="match status" value="1"/>
</dbReference>
<dbReference type="EMBL" id="SGBC01000001">
    <property type="protein sequence ID" value="RZD17225.1"/>
    <property type="molecule type" value="Genomic_DNA"/>
</dbReference>
<name>A0A519BIY5_ACIG2</name>
<sequence length="1014" mass="116574">MNRIVKSRAFAAGILIILLYIAASFGIYCLINHINDKAKINNSFYKKTLCLAKDFYFLNLYLKQYKSTNNYRSKSNSRSNLRYTAQINSKLNAEQYLHHKSGVNAADVISKLNSKINSKIYSINKSFRYLFKNLKSSDKSLLKLIHPVLYRAFIDWKNKSLPELNLLEKRKNVKNIPISRLSFIFYRNSRLLRKASDASMKKNMNYISDSMHLLSLLLFINFLMVIIISPLFLYYIIKVKIQAEDNEKSIQSIFNQMVSGLVLFRDKFIYVNPEGEKILGYSSEELKNMNNWDIMSYEFKESAKSRYAGAIKHEGERGEFLYKIIGKNNEIKWVLFHSLTINYKNKPTRLANFIDLTERKNAEDKVKNLTRLYSTLSEINQLLLRVENIDDVYENICRIAVEKGQFKMALCGFPDERNSNKIAVKFSYGFVGDYLDDFSMYVDDAMPEGKGPGATAFREDRIVINNDTENNPMMQPWRDKALKMGFLSSACIPLKRQNKIIGIFSLYAGEKDFFDDKEITLLEELMKDISFMINKIDLEKEINFISFYDALTKLPNRNFFIESVNNFLERIENRPAAIILLDFYKLSYINNTFGYGAGDELLIKTADVLKDAFDPTDIISRIGGDEFAIFISNLSDKDSAVQFIDKIKQCFKDEITIGTHKFNISYNIGVSIYPDDGITANDLLKSADIALSNAKTQGENDYEFFTSSMNVKASEFLMMKKHLTEAFVNKEFVVYYQPYFKVDKLNKLNKAHDYDDHSAIDMNNNIALLNPAIYGMEALMRWNSPDLGLVSPVKFIPLLEEMGLIRQLEEFLIEAVCSDLQNWKKMNLNLVPVSINISPVSFDYEVKWYCNPELLNNSSHIFEGGKLSLADTIFQAIKRHGLEYSLINIEVTEGLFIHHFDCALKILNTFKAKGMKIYIDDFGTGYSSLSYIKNIPADVIKIDISFIKSMMENQKVFAIVNTIVELSARLGMETISEGVETVEQLVKLQSLGANMVQGYLFSKPVPEAEIRKML</sequence>
<dbReference type="NCBIfam" id="TIGR00254">
    <property type="entry name" value="GGDEF"/>
    <property type="match status" value="1"/>
</dbReference>
<dbReference type="CDD" id="cd01949">
    <property type="entry name" value="GGDEF"/>
    <property type="match status" value="1"/>
</dbReference>
<dbReference type="InterPro" id="IPR029787">
    <property type="entry name" value="Nucleotide_cyclase"/>
</dbReference>
<dbReference type="InterPro" id="IPR001633">
    <property type="entry name" value="EAL_dom"/>
</dbReference>
<proteinExistence type="predicted"/>
<feature type="domain" description="EAL" evidence="3">
    <location>
        <begin position="716"/>
        <end position="1014"/>
    </location>
</feature>
<dbReference type="InterPro" id="IPR043128">
    <property type="entry name" value="Rev_trsase/Diguanyl_cyclase"/>
</dbReference>
<keyword evidence="1" id="KW-0472">Membrane</keyword>
<dbReference type="InterPro" id="IPR052155">
    <property type="entry name" value="Biofilm_reg_signaling"/>
</dbReference>
<dbReference type="Pfam" id="PF00563">
    <property type="entry name" value="EAL"/>
    <property type="match status" value="1"/>
</dbReference>
<dbReference type="InterPro" id="IPR035919">
    <property type="entry name" value="EAL_sf"/>
</dbReference>
<protein>
    <submittedName>
        <fullName evidence="5">EAL domain-containing protein</fullName>
    </submittedName>
</protein>
<dbReference type="Pfam" id="PF00990">
    <property type="entry name" value="GGDEF"/>
    <property type="match status" value="1"/>
</dbReference>
<dbReference type="Proteomes" id="UP000316562">
    <property type="component" value="Unassembled WGS sequence"/>
</dbReference>
<feature type="domain" description="PAS" evidence="2">
    <location>
        <begin position="267"/>
        <end position="314"/>
    </location>
</feature>
<dbReference type="InterPro" id="IPR000014">
    <property type="entry name" value="PAS"/>
</dbReference>
<dbReference type="CDD" id="cd00130">
    <property type="entry name" value="PAS"/>
    <property type="match status" value="1"/>
</dbReference>
<evidence type="ECO:0000313" key="6">
    <source>
        <dbReference type="Proteomes" id="UP000316562"/>
    </source>
</evidence>
<dbReference type="CDD" id="cd01948">
    <property type="entry name" value="EAL"/>
    <property type="match status" value="1"/>
</dbReference>
<dbReference type="Gene3D" id="3.30.70.270">
    <property type="match status" value="1"/>
</dbReference>
<dbReference type="Gene3D" id="3.30.450.20">
    <property type="entry name" value="PAS domain"/>
    <property type="match status" value="1"/>
</dbReference>
<keyword evidence="1" id="KW-0812">Transmembrane</keyword>
<dbReference type="PANTHER" id="PTHR44757:SF2">
    <property type="entry name" value="BIOFILM ARCHITECTURE MAINTENANCE PROTEIN MBAA"/>
    <property type="match status" value="1"/>
</dbReference>
<dbReference type="InterPro" id="IPR029016">
    <property type="entry name" value="GAF-like_dom_sf"/>
</dbReference>
<dbReference type="SUPFAM" id="SSF141868">
    <property type="entry name" value="EAL domain-like"/>
    <property type="match status" value="1"/>
</dbReference>
<dbReference type="SMART" id="SM00091">
    <property type="entry name" value="PAS"/>
    <property type="match status" value="1"/>
</dbReference>
<evidence type="ECO:0000259" key="3">
    <source>
        <dbReference type="PROSITE" id="PS50883"/>
    </source>
</evidence>
<feature type="transmembrane region" description="Helical" evidence="1">
    <location>
        <begin position="211"/>
        <end position="237"/>
    </location>
</feature>
<dbReference type="AlphaFoldDB" id="A0A519BIY5"/>